<dbReference type="RefSeq" id="WP_170139642.1">
    <property type="nucleotide sequence ID" value="NZ_QKZS01000006.1"/>
</dbReference>
<organism evidence="2 3">
    <name type="scientific">Cereibacter changlensis</name>
    <dbReference type="NCBI Taxonomy" id="402884"/>
    <lineage>
        <taxon>Bacteria</taxon>
        <taxon>Pseudomonadati</taxon>
        <taxon>Pseudomonadota</taxon>
        <taxon>Alphaproteobacteria</taxon>
        <taxon>Rhodobacterales</taxon>
        <taxon>Paracoccaceae</taxon>
        <taxon>Cereibacter</taxon>
    </lineage>
</organism>
<dbReference type="EMBL" id="QKZS01000006">
    <property type="protein sequence ID" value="PZX53757.1"/>
    <property type="molecule type" value="Genomic_DNA"/>
</dbReference>
<proteinExistence type="predicted"/>
<dbReference type="Proteomes" id="UP000249538">
    <property type="component" value="Unassembled WGS sequence"/>
</dbReference>
<accession>A0A2W7RDS2</accession>
<name>A0A2W7RDS2_9RHOB</name>
<keyword evidence="1" id="KW-0472">Membrane</keyword>
<sequence length="49" mass="4865">MPPKTYAMLLCGVIGAAALTVAAVSAAGLPLAGFGLVALLAAVVVRLWR</sequence>
<feature type="transmembrane region" description="Helical" evidence="1">
    <location>
        <begin position="32"/>
        <end position="48"/>
    </location>
</feature>
<protein>
    <submittedName>
        <fullName evidence="2">Uncharacterized protein</fullName>
    </submittedName>
</protein>
<keyword evidence="1" id="KW-1133">Transmembrane helix</keyword>
<gene>
    <name evidence="2" type="ORF">LX76_02398</name>
</gene>
<comment type="caution">
    <text evidence="2">The sequence shown here is derived from an EMBL/GenBank/DDBJ whole genome shotgun (WGS) entry which is preliminary data.</text>
</comment>
<evidence type="ECO:0000313" key="3">
    <source>
        <dbReference type="Proteomes" id="UP000249538"/>
    </source>
</evidence>
<evidence type="ECO:0000313" key="2">
    <source>
        <dbReference type="EMBL" id="PZX53757.1"/>
    </source>
</evidence>
<reference evidence="2 3" key="1">
    <citation type="submission" date="2018-06" db="EMBL/GenBank/DDBJ databases">
        <title>Genomic Encyclopedia of Archaeal and Bacterial Type Strains, Phase II (KMG-II): from individual species to whole genera.</title>
        <authorList>
            <person name="Goeker M."/>
        </authorList>
    </citation>
    <scope>NUCLEOTIDE SEQUENCE [LARGE SCALE GENOMIC DNA]</scope>
    <source>
        <strain evidence="2 3">DSM 18774</strain>
    </source>
</reference>
<evidence type="ECO:0000256" key="1">
    <source>
        <dbReference type="SAM" id="Phobius"/>
    </source>
</evidence>
<keyword evidence="1" id="KW-0812">Transmembrane</keyword>
<dbReference type="AlphaFoldDB" id="A0A2W7RDS2"/>